<dbReference type="InterPro" id="IPR000086">
    <property type="entry name" value="NUDIX_hydrolase_dom"/>
</dbReference>
<dbReference type="InterPro" id="IPR003565">
    <property type="entry name" value="Tetra_PHTase"/>
</dbReference>
<keyword evidence="3" id="KW-0547">Nucleotide-binding</keyword>
<evidence type="ECO:0000256" key="1">
    <source>
        <dbReference type="ARBA" id="ARBA00005582"/>
    </source>
</evidence>
<dbReference type="InterPro" id="IPR020084">
    <property type="entry name" value="NUDIX_hydrolase_CS"/>
</dbReference>
<dbReference type="PROSITE" id="PS00893">
    <property type="entry name" value="NUDIX_BOX"/>
    <property type="match status" value="1"/>
</dbReference>
<dbReference type="SUPFAM" id="SSF55811">
    <property type="entry name" value="Nudix"/>
    <property type="match status" value="1"/>
</dbReference>
<reference evidence="7 8" key="1">
    <citation type="submission" date="2023-02" db="EMBL/GenBank/DDBJ databases">
        <title>Novel Oscillospiraceae bacterial genomes.</title>
        <authorList>
            <person name="Srinivasan S."/>
            <person name="Austin M.N."/>
            <person name="Fiedler T.L."/>
            <person name="Strenk S.M."/>
            <person name="Agnew K.J."/>
            <person name="Nagana Gowda G.A."/>
            <person name="Raftery D."/>
            <person name="Beamer M.A."/>
            <person name="Achilles S.L."/>
            <person name="Wiesenfeld H.C."/>
            <person name="Fredricks D.N."/>
            <person name="Hillier S.L."/>
        </authorList>
    </citation>
    <scope>NUCLEOTIDE SEQUENCE [LARGE SCALE GENOMIC DNA]</scope>
    <source>
        <strain evidence="7 8">CHIC02 1186E3-8</strain>
    </source>
</reference>
<organism evidence="7 8">
    <name type="scientific">Amygdalobacter indicium</name>
    <dbReference type="NCBI Taxonomy" id="3029272"/>
    <lineage>
        <taxon>Bacteria</taxon>
        <taxon>Bacillati</taxon>
        <taxon>Bacillota</taxon>
        <taxon>Clostridia</taxon>
        <taxon>Eubacteriales</taxon>
        <taxon>Oscillospiraceae</taxon>
        <taxon>Amygdalobacter</taxon>
    </lineage>
</organism>
<dbReference type="Pfam" id="PF00293">
    <property type="entry name" value="NUDIX"/>
    <property type="match status" value="1"/>
</dbReference>
<name>A0ABY8C824_9FIRM</name>
<evidence type="ECO:0000256" key="4">
    <source>
        <dbReference type="ARBA" id="ARBA00022801"/>
    </source>
</evidence>
<protein>
    <recommendedName>
        <fullName evidence="2">Bis(5'-nucleosyl)-tetraphosphatase [asymmetrical]</fullName>
    </recommendedName>
    <alternativeName>
        <fullName evidence="5">Diadenosine 5',5'''-P1,P4-tetraphosphate asymmetrical hydrolase</fullName>
    </alternativeName>
</protein>
<feature type="domain" description="Nudix hydrolase" evidence="6">
    <location>
        <begin position="9"/>
        <end position="117"/>
    </location>
</feature>
<dbReference type="InterPro" id="IPR051325">
    <property type="entry name" value="Nudix_hydrolase_domain"/>
</dbReference>
<dbReference type="Proteomes" id="UP001220478">
    <property type="component" value="Chromosome"/>
</dbReference>
<gene>
    <name evidence="7" type="ORF">PYS61_00520</name>
</gene>
<dbReference type="Gene3D" id="3.90.79.10">
    <property type="entry name" value="Nucleoside Triphosphate Pyrophosphohydrolase"/>
    <property type="match status" value="1"/>
</dbReference>
<comment type="similarity">
    <text evidence="1">Belongs to the Nudix hydrolase family.</text>
</comment>
<evidence type="ECO:0000259" key="6">
    <source>
        <dbReference type="Pfam" id="PF00293"/>
    </source>
</evidence>
<dbReference type="InterPro" id="IPR015797">
    <property type="entry name" value="NUDIX_hydrolase-like_dom_sf"/>
</dbReference>
<keyword evidence="8" id="KW-1185">Reference proteome</keyword>
<sequence length="140" mass="16144">MLEEKSCGAVVFTLINGQRHYVIVRQLDGHHGFPKGHVEGEETELMTAGREIKEETGLEPEFIKGFRYVDEYLLPHNNNIKKQVVYFLAEYSQQKLVPQAAEISQIELLPYNAAYKRLEFPGIRAVLQLAERYLQRKAPN</sequence>
<proteinExistence type="inferred from homology"/>
<dbReference type="PANTHER" id="PTHR21340">
    <property type="entry name" value="DIADENOSINE 5,5-P1,P4-TETRAPHOSPHATE PYROPHOSPHOHYDROLASE MUTT"/>
    <property type="match status" value="1"/>
</dbReference>
<dbReference type="EMBL" id="CP118868">
    <property type="protein sequence ID" value="WEG35679.1"/>
    <property type="molecule type" value="Genomic_DNA"/>
</dbReference>
<evidence type="ECO:0000313" key="7">
    <source>
        <dbReference type="EMBL" id="WEG35679.1"/>
    </source>
</evidence>
<evidence type="ECO:0000313" key="8">
    <source>
        <dbReference type="Proteomes" id="UP001220478"/>
    </source>
</evidence>
<evidence type="ECO:0000256" key="5">
    <source>
        <dbReference type="ARBA" id="ARBA00032644"/>
    </source>
</evidence>
<evidence type="ECO:0000256" key="2">
    <source>
        <dbReference type="ARBA" id="ARBA00018911"/>
    </source>
</evidence>
<keyword evidence="4" id="KW-0378">Hydrolase</keyword>
<dbReference type="PANTHER" id="PTHR21340:SF0">
    <property type="entry name" value="BIS(5'-NUCLEOSYL)-TETRAPHOSPHATASE [ASYMMETRICAL]"/>
    <property type="match status" value="1"/>
</dbReference>
<dbReference type="RefSeq" id="WP_315568266.1">
    <property type="nucleotide sequence ID" value="NZ_CP118866.1"/>
</dbReference>
<dbReference type="CDD" id="cd03428">
    <property type="entry name" value="NUDIX_Ap4A_Nudt2"/>
    <property type="match status" value="1"/>
</dbReference>
<evidence type="ECO:0000256" key="3">
    <source>
        <dbReference type="ARBA" id="ARBA00022741"/>
    </source>
</evidence>
<accession>A0ABY8C824</accession>